<organism evidence="2 3">
    <name type="scientific">Methylosinus trichosporium (strain ATCC 35070 / NCIMB 11131 / UNIQEM 75 / OB3b)</name>
    <dbReference type="NCBI Taxonomy" id="595536"/>
    <lineage>
        <taxon>Bacteria</taxon>
        <taxon>Pseudomonadati</taxon>
        <taxon>Pseudomonadota</taxon>
        <taxon>Alphaproteobacteria</taxon>
        <taxon>Hyphomicrobiales</taxon>
        <taxon>Methylocystaceae</taxon>
        <taxon>Methylosinus</taxon>
    </lineage>
</organism>
<evidence type="ECO:0000259" key="1">
    <source>
        <dbReference type="Pfam" id="PF00561"/>
    </source>
</evidence>
<evidence type="ECO:0000313" key="2">
    <source>
        <dbReference type="EMBL" id="ATQ66490.1"/>
    </source>
</evidence>
<dbReference type="PANTHER" id="PTHR12277">
    <property type="entry name" value="ALPHA/BETA HYDROLASE DOMAIN-CONTAINING PROTEIN"/>
    <property type="match status" value="1"/>
</dbReference>
<dbReference type="SUPFAM" id="SSF53474">
    <property type="entry name" value="alpha/beta-Hydrolases"/>
    <property type="match status" value="1"/>
</dbReference>
<keyword evidence="3" id="KW-1185">Reference proteome</keyword>
<dbReference type="Gene3D" id="3.40.50.1820">
    <property type="entry name" value="alpha/beta hydrolase"/>
    <property type="match status" value="1"/>
</dbReference>
<dbReference type="PANTHER" id="PTHR12277:SF81">
    <property type="entry name" value="PROTEIN ABHD13"/>
    <property type="match status" value="1"/>
</dbReference>
<reference evidence="3" key="1">
    <citation type="submission" date="2017-10" db="EMBL/GenBank/DDBJ databases">
        <title>Completed PacBio SMRT sequence of Methylosinus trichosporium OB3b reveals presence of a third large plasmid.</title>
        <authorList>
            <person name="Charles T.C."/>
            <person name="Lynch M.D.J."/>
            <person name="Heil J.R."/>
            <person name="Cheng J."/>
        </authorList>
    </citation>
    <scope>NUCLEOTIDE SEQUENCE [LARGE SCALE GENOMIC DNA]</scope>
    <source>
        <strain evidence="3">OB3b</strain>
    </source>
</reference>
<dbReference type="RefSeq" id="WP_003611271.1">
    <property type="nucleotide sequence ID" value="NZ_ADVE02000001.1"/>
</dbReference>
<dbReference type="Pfam" id="PF00561">
    <property type="entry name" value="Abhydrolase_1"/>
    <property type="match status" value="1"/>
</dbReference>
<protein>
    <submittedName>
        <fullName evidence="2">Alpha/beta hydrolase</fullName>
    </submittedName>
</protein>
<accession>A0A2D2CUZ0</accession>
<dbReference type="InterPro" id="IPR000073">
    <property type="entry name" value="AB_hydrolase_1"/>
</dbReference>
<dbReference type="InterPro" id="IPR029058">
    <property type="entry name" value="AB_hydrolase_fold"/>
</dbReference>
<dbReference type="EMBL" id="CP023737">
    <property type="protein sequence ID" value="ATQ66490.1"/>
    <property type="molecule type" value="Genomic_DNA"/>
</dbReference>
<dbReference type="KEGG" id="mtw:CQW49_00215"/>
<sequence length="275" mass="29620">MLALKATAVLLVAAYLAATAALALFQRRLQYLPDSRHVTPIEAGLDGVDELRLSTEDGETLVAWAAPPREGRPFLLYFHGNAGALIDRIPRFRGFIERGYGFLAVAYRGYGGSTGAPTQDGLMRDADAAYRAALARGADARRLVLIGESLGSGVATALAATHESAALVLDSPFSSAVDVAEARYGLIPVRWLMADQFRSDLAIREVRVPLLIAHGDKDAVVPIALGRRLFDLANEPKSFILAPGAGHLVLGREEIYPRLFAWIDATLDATQTVER</sequence>
<name>A0A2D2CUZ0_METT3</name>
<dbReference type="GO" id="GO:0016787">
    <property type="term" value="F:hydrolase activity"/>
    <property type="evidence" value="ECO:0007669"/>
    <property type="project" value="UniProtKB-KW"/>
</dbReference>
<gene>
    <name evidence="2" type="ORF">CQW49_00215</name>
</gene>
<proteinExistence type="predicted"/>
<dbReference type="Proteomes" id="UP000230709">
    <property type="component" value="Chromosome"/>
</dbReference>
<dbReference type="STRING" id="595536.GCA_000178815_00901"/>
<evidence type="ECO:0000313" key="3">
    <source>
        <dbReference type="Proteomes" id="UP000230709"/>
    </source>
</evidence>
<dbReference type="AlphaFoldDB" id="A0A2D2CUZ0"/>
<feature type="domain" description="AB hydrolase-1" evidence="1">
    <location>
        <begin position="75"/>
        <end position="186"/>
    </location>
</feature>
<keyword evidence="2" id="KW-0378">Hydrolase</keyword>